<dbReference type="AlphaFoldDB" id="X5GXI2"/>
<dbReference type="STRING" id="1286528.NHE_0847"/>
<dbReference type="SUPFAM" id="SSF53474">
    <property type="entry name" value="alpha/beta-Hydrolases"/>
    <property type="match status" value="1"/>
</dbReference>
<sequence length="250" mass="27953">MAQEGSEILFAGSFGKLHGYYYDVPGAKSVALVLPPHPKHGGTMRNKVVKTIYSCFTKRGLATLRMNYRGVGYSSGQVSVRDEDLIKDANAAIEWLQSCYPLVSSFWVAGFSYGAWLSLNLVMRRPEISGFVAVASPLKIHDFSFLSPCTVSGLMIQGDQDQLCDIPELLRLTSPISQRLGKFRVEFIENADFRMSGESNLRLLEQKIDDYLAFASTPPSRVYDFSDEVDETQVHSDVYAEEQLLVDEQI</sequence>
<dbReference type="InterPro" id="IPR029058">
    <property type="entry name" value="AB_hydrolase_fold"/>
</dbReference>
<dbReference type="Gene3D" id="3.40.50.1820">
    <property type="entry name" value="alpha/beta hydrolase"/>
    <property type="match status" value="1"/>
</dbReference>
<dbReference type="Pfam" id="PF12146">
    <property type="entry name" value="Hydrolase_4"/>
    <property type="match status" value="1"/>
</dbReference>
<evidence type="ECO:0000313" key="3">
    <source>
        <dbReference type="Proteomes" id="UP000023755"/>
    </source>
</evidence>
<dbReference type="HOGENOM" id="CLU_086287_0_0_5"/>
<keyword evidence="2" id="KW-0378">Hydrolase</keyword>
<dbReference type="KEGG" id="nhm:NHE_0847"/>
<dbReference type="PANTHER" id="PTHR42103:SF2">
    <property type="entry name" value="AB HYDROLASE-1 DOMAIN-CONTAINING PROTEIN"/>
    <property type="match status" value="1"/>
</dbReference>
<evidence type="ECO:0000259" key="1">
    <source>
        <dbReference type="Pfam" id="PF12146"/>
    </source>
</evidence>
<dbReference type="Proteomes" id="UP000023755">
    <property type="component" value="Chromosome"/>
</dbReference>
<dbReference type="InterPro" id="IPR022742">
    <property type="entry name" value="Hydrolase_4"/>
</dbReference>
<dbReference type="PANTHER" id="PTHR42103">
    <property type="entry name" value="ALPHA/BETA-HYDROLASES SUPERFAMILY PROTEIN"/>
    <property type="match status" value="1"/>
</dbReference>
<feature type="domain" description="Serine aminopeptidase S33" evidence="1">
    <location>
        <begin position="40"/>
        <end position="142"/>
    </location>
</feature>
<dbReference type="EMBL" id="CP007481">
    <property type="protein sequence ID" value="AHX11767.1"/>
    <property type="molecule type" value="Genomic_DNA"/>
</dbReference>
<evidence type="ECO:0000313" key="2">
    <source>
        <dbReference type="EMBL" id="AHX11767.1"/>
    </source>
</evidence>
<proteinExistence type="predicted"/>
<keyword evidence="3" id="KW-1185">Reference proteome</keyword>
<dbReference type="OrthoDB" id="9800435at2"/>
<organism evidence="2 3">
    <name type="scientific">Neorickettsia helminthoeca str. Oregon</name>
    <dbReference type="NCBI Taxonomy" id="1286528"/>
    <lineage>
        <taxon>Bacteria</taxon>
        <taxon>Pseudomonadati</taxon>
        <taxon>Pseudomonadota</taxon>
        <taxon>Alphaproteobacteria</taxon>
        <taxon>Rickettsiales</taxon>
        <taxon>Anaplasmataceae</taxon>
        <taxon>Neorickettsia</taxon>
    </lineage>
</organism>
<protein>
    <submittedName>
        <fullName evidence="2">Alpha/beta hydrolase family protein</fullName>
    </submittedName>
</protein>
<accession>X5GXI2</accession>
<dbReference type="GO" id="GO:0016787">
    <property type="term" value="F:hydrolase activity"/>
    <property type="evidence" value="ECO:0007669"/>
    <property type="project" value="UniProtKB-KW"/>
</dbReference>
<name>X5GXI2_9RICK</name>
<reference evidence="2 3" key="1">
    <citation type="submission" date="2014-03" db="EMBL/GenBank/DDBJ databases">
        <title>Sequencing and Comparison of Genomes and Transcriptome Profiles of Human Ehrlichiosis Agents.</title>
        <authorList>
            <person name="Lin M."/>
            <person name="Daugherty S.C."/>
            <person name="Nagaraj S."/>
            <person name="Cheng Z."/>
            <person name="Xiong Q."/>
            <person name="Lin F.-Y."/>
            <person name="Sengamalay N."/>
            <person name="Ott S."/>
            <person name="Godinez A."/>
            <person name="Tallon L.J."/>
            <person name="Sadzewicz L."/>
            <person name="Fraser C.M."/>
            <person name="Dunning Hotopp J.C."/>
            <person name="Rikihisa Y."/>
        </authorList>
    </citation>
    <scope>NUCLEOTIDE SEQUENCE [LARGE SCALE GENOMIC DNA]</scope>
    <source>
        <strain evidence="2 3">Oregon</strain>
    </source>
</reference>
<gene>
    <name evidence="2" type="ORF">NHE_0847</name>
</gene>